<dbReference type="EMBL" id="AGNL01004157">
    <property type="protein sequence ID" value="EJK73855.1"/>
    <property type="molecule type" value="Genomic_DNA"/>
</dbReference>
<protein>
    <submittedName>
        <fullName evidence="1">Uncharacterized protein</fullName>
    </submittedName>
</protein>
<evidence type="ECO:0000313" key="1">
    <source>
        <dbReference type="EMBL" id="EJK73855.1"/>
    </source>
</evidence>
<evidence type="ECO:0000313" key="2">
    <source>
        <dbReference type="Proteomes" id="UP000266841"/>
    </source>
</evidence>
<sequence length="138" mass="16321">TRGYPSHSHHPAGGGDFYTRLTLDEVELVHRKDWTIPILPWAYGNETVAKAEEDARRSLLARYLERQLQADRVLTLTNMEYKLLYLLCADLTLSAPFHATREERQLARDQGLTRAWDWELDEDFDKEHYFVRDKLSWE</sequence>
<proteinExistence type="predicted"/>
<feature type="non-terminal residue" evidence="1">
    <location>
        <position position="1"/>
    </location>
</feature>
<keyword evidence="2" id="KW-1185">Reference proteome</keyword>
<gene>
    <name evidence="1" type="ORF">THAOC_04501</name>
</gene>
<reference evidence="1 2" key="1">
    <citation type="journal article" date="2012" name="Genome Biol.">
        <title>Genome and low-iron response of an oceanic diatom adapted to chronic iron limitation.</title>
        <authorList>
            <person name="Lommer M."/>
            <person name="Specht M."/>
            <person name="Roy A.S."/>
            <person name="Kraemer L."/>
            <person name="Andreson R."/>
            <person name="Gutowska M.A."/>
            <person name="Wolf J."/>
            <person name="Bergner S.V."/>
            <person name="Schilhabel M.B."/>
            <person name="Klostermeier U.C."/>
            <person name="Beiko R.G."/>
            <person name="Rosenstiel P."/>
            <person name="Hippler M."/>
            <person name="Laroche J."/>
        </authorList>
    </citation>
    <scope>NUCLEOTIDE SEQUENCE [LARGE SCALE GENOMIC DNA]</scope>
    <source>
        <strain evidence="1 2">CCMP1005</strain>
    </source>
</reference>
<organism evidence="1 2">
    <name type="scientific">Thalassiosira oceanica</name>
    <name type="common">Marine diatom</name>
    <dbReference type="NCBI Taxonomy" id="159749"/>
    <lineage>
        <taxon>Eukaryota</taxon>
        <taxon>Sar</taxon>
        <taxon>Stramenopiles</taxon>
        <taxon>Ochrophyta</taxon>
        <taxon>Bacillariophyta</taxon>
        <taxon>Coscinodiscophyceae</taxon>
        <taxon>Thalassiosirophycidae</taxon>
        <taxon>Thalassiosirales</taxon>
        <taxon>Thalassiosiraceae</taxon>
        <taxon>Thalassiosira</taxon>
    </lineage>
</organism>
<dbReference type="AlphaFoldDB" id="K0T8E2"/>
<dbReference type="Proteomes" id="UP000266841">
    <property type="component" value="Unassembled WGS sequence"/>
</dbReference>
<comment type="caution">
    <text evidence="1">The sequence shown here is derived from an EMBL/GenBank/DDBJ whole genome shotgun (WGS) entry which is preliminary data.</text>
</comment>
<accession>K0T8E2</accession>
<name>K0T8E2_THAOC</name>